<dbReference type="InterPro" id="IPR015813">
    <property type="entry name" value="Pyrv/PenolPyrv_kinase-like_dom"/>
</dbReference>
<dbReference type="GO" id="GO:0008964">
    <property type="term" value="F:phosphoenolpyruvate carboxylase activity"/>
    <property type="evidence" value="ECO:0007669"/>
    <property type="project" value="UniProtKB-EC"/>
</dbReference>
<dbReference type="SUPFAM" id="SSF51621">
    <property type="entry name" value="Phosphoenolpyruvate/pyruvate domain"/>
    <property type="match status" value="1"/>
</dbReference>
<keyword evidence="4" id="KW-1185">Reference proteome</keyword>
<dbReference type="Pfam" id="PF00311">
    <property type="entry name" value="PEPcase"/>
    <property type="match status" value="2"/>
</dbReference>
<dbReference type="PANTHER" id="PTHR30523:SF6">
    <property type="entry name" value="PHOSPHOENOLPYRUVATE CARBOXYLASE"/>
    <property type="match status" value="1"/>
</dbReference>
<name>A0ABT1XN29_9BURK</name>
<reference evidence="3" key="1">
    <citation type="submission" date="2022-07" db="EMBL/GenBank/DDBJ databases">
        <authorList>
            <person name="Xamxidin M."/>
        </authorList>
    </citation>
    <scope>NUCLEOTIDE SEQUENCE</scope>
    <source>
        <strain evidence="3">YS8-69</strain>
    </source>
</reference>
<evidence type="ECO:0000256" key="1">
    <source>
        <dbReference type="ARBA" id="ARBA00003670"/>
    </source>
</evidence>
<evidence type="ECO:0000256" key="2">
    <source>
        <dbReference type="ARBA" id="ARBA00022419"/>
    </source>
</evidence>
<dbReference type="InterPro" id="IPR021135">
    <property type="entry name" value="PEP_COase"/>
</dbReference>
<sequence length="749" mass="82603">MALASPHFLVSPVFTAHPTQLNRPESTQELLNELPKVHSGELPAGEFARQLWSKAGRRESKPTVLDEANLIKSSLDNALVSMRKAHKEVRLSLIEDDRPQIDKALINVGNWIGGDRDGNPNITPAVLNEIVQSLSKSAFEAYAEKLGSQKDRKPGSLPNLMVRAGHAEPLNSLRDKLQATKDYLINGQASDLRYASPGEFKNHVTELSQLDLSALPSEQRTQLGNKLEQLKLSVDAMGFHGASTDIRQNSEMNQKTVGALLDSTGQTHGSYLRMSEEQRVDVLTKVLNDEPGYQMVTEASSSDATIQKEIDFLSCYKEIQDKFGHKALQNIITANTETLSDMLEVCVMLKYAGLAQDDTLQMKVVPLIETVPDLKNANGLVRALLDTPWYADRLKSGDGVQQVMLGYSDSMRSNGITSAAWEVYKNTSSLQNIAEERGIKMYAFHGRGGTEARGAGQTYQDEIQYLDGASLETGFRQTEQGEEVAHKFGNRMLSNHNLSNMLSATLQQSSTGKDKLIEKYADTMEALSTAADNHYCTLYDEPKLADFLKTTTPLEYVGLSNAGSRPSSRKAGLEGKEYLAKLRAIPYTAAWYQSGSLAPAYFGLGTALRSYLDTATDVTGDTPSKRATQLQNMYKEWPFFKNLVDRSDNALQKADMTTAEHYANILPGNDKVIFNMLKDEYNNTREMIQLIKGVKTNPESTTVMPQRQLAHGVQAALLKAKLQQPGIEVSDELMALSMQAVGNALGRFG</sequence>
<evidence type="ECO:0000313" key="3">
    <source>
        <dbReference type="EMBL" id="MCR2747514.1"/>
    </source>
</evidence>
<organism evidence="3 4">
    <name type="scientific">Limnobacter parvus</name>
    <dbReference type="NCBI Taxonomy" id="2939690"/>
    <lineage>
        <taxon>Bacteria</taxon>
        <taxon>Pseudomonadati</taxon>
        <taxon>Pseudomonadota</taxon>
        <taxon>Betaproteobacteria</taxon>
        <taxon>Burkholderiales</taxon>
        <taxon>Burkholderiaceae</taxon>
        <taxon>Limnobacter</taxon>
    </lineage>
</organism>
<comment type="function">
    <text evidence="1">Forms oxaloacetate, a four-carbon dicarboxylic acid source for the tricarboxylic acid cycle.</text>
</comment>
<protein>
    <recommendedName>
        <fullName evidence="2">Phosphoenolpyruvate carboxylase</fullName>
    </recommendedName>
</protein>
<keyword evidence="3" id="KW-0456">Lyase</keyword>
<dbReference type="Proteomes" id="UP001165267">
    <property type="component" value="Unassembled WGS sequence"/>
</dbReference>
<dbReference type="PRINTS" id="PR00150">
    <property type="entry name" value="PEPCARBXLASE"/>
</dbReference>
<dbReference type="RefSeq" id="WP_257512737.1">
    <property type="nucleotide sequence ID" value="NZ_JANKHG010000026.1"/>
</dbReference>
<accession>A0ABT1XN29</accession>
<proteinExistence type="predicted"/>
<dbReference type="PANTHER" id="PTHR30523">
    <property type="entry name" value="PHOSPHOENOLPYRUVATE CARBOXYLASE"/>
    <property type="match status" value="1"/>
</dbReference>
<dbReference type="EMBL" id="JANKHG010000026">
    <property type="protein sequence ID" value="MCR2747514.1"/>
    <property type="molecule type" value="Genomic_DNA"/>
</dbReference>
<evidence type="ECO:0000313" key="4">
    <source>
        <dbReference type="Proteomes" id="UP001165267"/>
    </source>
</evidence>
<gene>
    <name evidence="3" type="ORF">NSP04_12735</name>
</gene>
<comment type="caution">
    <text evidence="3">The sequence shown here is derived from an EMBL/GenBank/DDBJ whole genome shotgun (WGS) entry which is preliminary data.</text>
</comment>